<reference evidence="2 3" key="1">
    <citation type="submission" date="2016-10" db="EMBL/GenBank/DDBJ databases">
        <authorList>
            <person name="de Groot N.N."/>
        </authorList>
    </citation>
    <scope>NUCLEOTIDE SEQUENCE [LARGE SCALE GENOMIC DNA]</scope>
    <source>
        <strain evidence="2 3">CGMCC 1.7727</strain>
    </source>
</reference>
<dbReference type="Gene3D" id="3.20.100.30">
    <property type="entry name" value="VTC, catalytic tunnel domain"/>
    <property type="match status" value="1"/>
</dbReference>
<gene>
    <name evidence="2" type="ORF">SAMN04487944_10743</name>
</gene>
<dbReference type="Pfam" id="PF09359">
    <property type="entry name" value="VTC"/>
    <property type="match status" value="1"/>
</dbReference>
<dbReference type="Proteomes" id="UP000199687">
    <property type="component" value="Unassembled WGS sequence"/>
</dbReference>
<name>A0A1H9QNV0_9BACI</name>
<dbReference type="EMBL" id="FOGL01000007">
    <property type="protein sequence ID" value="SER62118.1"/>
    <property type="molecule type" value="Genomic_DNA"/>
</dbReference>
<feature type="domain" description="VTC" evidence="1">
    <location>
        <begin position="12"/>
        <end position="228"/>
    </location>
</feature>
<evidence type="ECO:0000313" key="3">
    <source>
        <dbReference type="Proteomes" id="UP000199687"/>
    </source>
</evidence>
<accession>A0A1H9QNV0</accession>
<sequence>MPIQSSFNPKGRQEMKHAISVAEYKVLRNKLRHFMQIDSNAGADGKYYIRSAYFDNFENKVLTEKKEGYLDRDKYRVRIYGKSDETINLERKSKRNNLTFKSKCQISKKEYEKMRAGKIAWMENDPRPLIRDLYFEMYYHQIRPVTVVDYVREPYIYPFGNVRVTFDLKVQTSIRNTDMFRINLPMVDVLEGHLVILEVKYDEYLPEVIKHLLQLSDTRQEAYSKYQLSRMYI</sequence>
<evidence type="ECO:0000259" key="1">
    <source>
        <dbReference type="Pfam" id="PF09359"/>
    </source>
</evidence>
<dbReference type="GO" id="GO:0006799">
    <property type="term" value="P:polyphosphate biosynthetic process"/>
    <property type="evidence" value="ECO:0007669"/>
    <property type="project" value="UniProtKB-ARBA"/>
</dbReference>
<dbReference type="AlphaFoldDB" id="A0A1H9QNV0"/>
<dbReference type="OrthoDB" id="9784042at2"/>
<protein>
    <submittedName>
        <fullName evidence="2">VTC domain-containing protein</fullName>
    </submittedName>
</protein>
<evidence type="ECO:0000313" key="2">
    <source>
        <dbReference type="EMBL" id="SER62118.1"/>
    </source>
</evidence>
<proteinExistence type="predicted"/>
<dbReference type="CDD" id="cd07750">
    <property type="entry name" value="PolyPPase_VTC_like"/>
    <property type="match status" value="1"/>
</dbReference>
<organism evidence="2 3">
    <name type="scientific">Gracilibacillus ureilyticus</name>
    <dbReference type="NCBI Taxonomy" id="531814"/>
    <lineage>
        <taxon>Bacteria</taxon>
        <taxon>Bacillati</taxon>
        <taxon>Bacillota</taxon>
        <taxon>Bacilli</taxon>
        <taxon>Bacillales</taxon>
        <taxon>Bacillaceae</taxon>
        <taxon>Gracilibacillus</taxon>
    </lineage>
</organism>
<dbReference type="InterPro" id="IPR018966">
    <property type="entry name" value="VTC_domain"/>
</dbReference>
<dbReference type="RefSeq" id="WP_089740451.1">
    <property type="nucleotide sequence ID" value="NZ_FOGL01000007.1"/>
</dbReference>
<dbReference type="InterPro" id="IPR042267">
    <property type="entry name" value="VTC_sf"/>
</dbReference>
<dbReference type="STRING" id="531814.SAMN04487944_10743"/>
<keyword evidence="3" id="KW-1185">Reference proteome</keyword>